<evidence type="ECO:0000256" key="7">
    <source>
        <dbReference type="ARBA" id="ARBA00023136"/>
    </source>
</evidence>
<dbReference type="GO" id="GO:0005886">
    <property type="term" value="C:plasma membrane"/>
    <property type="evidence" value="ECO:0007669"/>
    <property type="project" value="UniProtKB-SubCell"/>
</dbReference>
<evidence type="ECO:0000256" key="5">
    <source>
        <dbReference type="ARBA" id="ARBA00022692"/>
    </source>
</evidence>
<feature type="transmembrane region" description="Helical" evidence="8">
    <location>
        <begin position="90"/>
        <end position="118"/>
    </location>
</feature>
<evidence type="ECO:0000256" key="1">
    <source>
        <dbReference type="ARBA" id="ARBA00004651"/>
    </source>
</evidence>
<sequence>MNKANKNTNFKSFIQKKNIEISVQRYLIDALGYMALGLFASLLIGTIFNTIGDKFGIVLFTDVISPLAKQVTGPAIAVAIAYGLQAPPLVIFSCALVGACGNELGGPVGAFIATIFAVEFGKLISKETKVDILITPAVTILVGVIVAQLVGPVVAKFMTYFGTLIMQATEMQPIIMGALVSTLVGIALTLPISSAAICMMLSLGGLAGGAATVGCCCQMIGFAVMSFRENGVGGLFAQGLGTSMLQMPNIIKNYKIWIPPTLASFVLGPISTSVFKMENIPIGSGMGSSGLVGQFGTITAMQAADKGGPSMWIGIILLHFVLPIVVTLIISEFMRKKGLIKPGDLKIDI</sequence>
<evidence type="ECO:0000256" key="8">
    <source>
        <dbReference type="SAM" id="Phobius"/>
    </source>
</evidence>
<reference evidence="11" key="1">
    <citation type="submission" date="2016-11" db="EMBL/GenBank/DDBJ databases">
        <authorList>
            <person name="Varghese N."/>
            <person name="Submissions S."/>
        </authorList>
    </citation>
    <scope>NUCLEOTIDE SEQUENCE [LARGE SCALE GENOMIC DNA]</scope>
    <source>
        <strain evidence="11">DSM 2635</strain>
    </source>
</reference>
<comment type="subcellular location">
    <subcellularLocation>
        <location evidence="1">Cell membrane</location>
        <topology evidence="1">Multi-pass membrane protein</topology>
    </subcellularLocation>
</comment>
<name>A0A1M5MX83_9FIRM</name>
<evidence type="ECO:0000256" key="2">
    <source>
        <dbReference type="ARBA" id="ARBA00022448"/>
    </source>
</evidence>
<keyword evidence="4" id="KW-0762">Sugar transport</keyword>
<dbReference type="EMBL" id="FQWX01000008">
    <property type="protein sequence ID" value="SHG81891.1"/>
    <property type="molecule type" value="Genomic_DNA"/>
</dbReference>
<feature type="transmembrane region" description="Helical" evidence="8">
    <location>
        <begin position="206"/>
        <end position="227"/>
    </location>
</feature>
<evidence type="ECO:0000256" key="4">
    <source>
        <dbReference type="ARBA" id="ARBA00022597"/>
    </source>
</evidence>
<protein>
    <recommendedName>
        <fullName evidence="9">Phosphotransferase system EIIC domain-containing protein</fullName>
    </recommendedName>
</protein>
<keyword evidence="6 8" id="KW-1133">Transmembrane helix</keyword>
<feature type="transmembrane region" description="Helical" evidence="8">
    <location>
        <begin position="311"/>
        <end position="331"/>
    </location>
</feature>
<dbReference type="AlphaFoldDB" id="A0A1M5MX83"/>
<gene>
    <name evidence="10" type="ORF">SAMN04488530_10854</name>
</gene>
<keyword evidence="2" id="KW-0813">Transport</keyword>
<evidence type="ECO:0000256" key="3">
    <source>
        <dbReference type="ARBA" id="ARBA00022475"/>
    </source>
</evidence>
<accession>A0A1M5MX83</accession>
<organism evidence="10 11">
    <name type="scientific">Asaccharospora irregularis DSM 2635</name>
    <dbReference type="NCBI Taxonomy" id="1121321"/>
    <lineage>
        <taxon>Bacteria</taxon>
        <taxon>Bacillati</taxon>
        <taxon>Bacillota</taxon>
        <taxon>Clostridia</taxon>
        <taxon>Peptostreptococcales</taxon>
        <taxon>Peptostreptococcaceae</taxon>
        <taxon>Asaccharospora</taxon>
    </lineage>
</organism>
<evidence type="ECO:0000313" key="11">
    <source>
        <dbReference type="Proteomes" id="UP000243255"/>
    </source>
</evidence>
<dbReference type="OrthoDB" id="396983at2"/>
<keyword evidence="11" id="KW-1185">Reference proteome</keyword>
<keyword evidence="7 8" id="KW-0472">Membrane</keyword>
<feature type="domain" description="Phosphotransferase system EIIC" evidence="9">
    <location>
        <begin position="29"/>
        <end position="346"/>
    </location>
</feature>
<keyword evidence="5 8" id="KW-0812">Transmembrane</keyword>
<evidence type="ECO:0000256" key="6">
    <source>
        <dbReference type="ARBA" id="ARBA00022989"/>
    </source>
</evidence>
<dbReference type="Proteomes" id="UP000243255">
    <property type="component" value="Unassembled WGS sequence"/>
</dbReference>
<dbReference type="GO" id="GO:0009401">
    <property type="term" value="P:phosphoenolpyruvate-dependent sugar phosphotransferase system"/>
    <property type="evidence" value="ECO:0007669"/>
    <property type="project" value="InterPro"/>
</dbReference>
<keyword evidence="3" id="KW-1003">Cell membrane</keyword>
<evidence type="ECO:0000259" key="9">
    <source>
        <dbReference type="Pfam" id="PF13303"/>
    </source>
</evidence>
<dbReference type="Pfam" id="PF13303">
    <property type="entry name" value="PTS_EIIC_2"/>
    <property type="match status" value="1"/>
</dbReference>
<dbReference type="GO" id="GO:0008982">
    <property type="term" value="F:protein-N(PI)-phosphohistidine-sugar phosphotransferase activity"/>
    <property type="evidence" value="ECO:0007669"/>
    <property type="project" value="InterPro"/>
</dbReference>
<feature type="transmembrane region" description="Helical" evidence="8">
    <location>
        <begin position="130"/>
        <end position="154"/>
    </location>
</feature>
<feature type="transmembrane region" description="Helical" evidence="8">
    <location>
        <begin position="30"/>
        <end position="51"/>
    </location>
</feature>
<dbReference type="InterPro" id="IPR003352">
    <property type="entry name" value="PTS_EIIC"/>
</dbReference>
<evidence type="ECO:0000313" key="10">
    <source>
        <dbReference type="EMBL" id="SHG81891.1"/>
    </source>
</evidence>
<proteinExistence type="predicted"/>
<feature type="transmembrane region" description="Helical" evidence="8">
    <location>
        <begin position="174"/>
        <end position="199"/>
    </location>
</feature>
<dbReference type="RefSeq" id="WP_073125008.1">
    <property type="nucleotide sequence ID" value="NZ_BAABCH010000002.1"/>
</dbReference>